<proteinExistence type="inferred from homology"/>
<dbReference type="Pfam" id="PF02384">
    <property type="entry name" value="N6_Mtase"/>
    <property type="match status" value="1"/>
</dbReference>
<evidence type="ECO:0000259" key="10">
    <source>
        <dbReference type="Pfam" id="PF12161"/>
    </source>
</evidence>
<dbReference type="AlphaFoldDB" id="A0A1S1PKC0"/>
<dbReference type="GO" id="GO:0009007">
    <property type="term" value="F:site-specific DNA-methyltransferase (adenine-specific) activity"/>
    <property type="evidence" value="ECO:0007669"/>
    <property type="project" value="UniProtKB-EC"/>
</dbReference>
<accession>A0A1S1PKC0</accession>
<dbReference type="InterPro" id="IPR002052">
    <property type="entry name" value="DNA_methylase_N6_adenine_CS"/>
</dbReference>
<dbReference type="GO" id="GO:0032259">
    <property type="term" value="P:methylation"/>
    <property type="evidence" value="ECO:0007669"/>
    <property type="project" value="UniProtKB-KW"/>
</dbReference>
<keyword evidence="6" id="KW-0680">Restriction system</keyword>
<evidence type="ECO:0000256" key="5">
    <source>
        <dbReference type="ARBA" id="ARBA00022691"/>
    </source>
</evidence>
<dbReference type="GO" id="GO:0008170">
    <property type="term" value="F:N-methyltransferase activity"/>
    <property type="evidence" value="ECO:0007669"/>
    <property type="project" value="InterPro"/>
</dbReference>
<dbReference type="PROSITE" id="PS00092">
    <property type="entry name" value="N6_MTASE"/>
    <property type="match status" value="1"/>
</dbReference>
<comment type="caution">
    <text evidence="11">The sequence shown here is derived from an EMBL/GenBank/DDBJ whole genome shotgun (WGS) entry which is preliminary data.</text>
</comment>
<dbReference type="OrthoDB" id="9784823at2"/>
<dbReference type="CDD" id="cd02440">
    <property type="entry name" value="AdoMet_MTases"/>
    <property type="match status" value="1"/>
</dbReference>
<gene>
    <name evidence="11" type="ORF">BBK14_26385</name>
</gene>
<dbReference type="InterPro" id="IPR052916">
    <property type="entry name" value="Type-I_RE_MTase_Subunit"/>
</dbReference>
<dbReference type="RefSeq" id="WP_071066329.1">
    <property type="nucleotide sequence ID" value="NZ_MAXA01000252.1"/>
</dbReference>
<evidence type="ECO:0000259" key="9">
    <source>
        <dbReference type="Pfam" id="PF02384"/>
    </source>
</evidence>
<dbReference type="SUPFAM" id="SSF53335">
    <property type="entry name" value="S-adenosyl-L-methionine-dependent methyltransferases"/>
    <property type="match status" value="1"/>
</dbReference>
<dbReference type="InterPro" id="IPR029063">
    <property type="entry name" value="SAM-dependent_MTases_sf"/>
</dbReference>
<evidence type="ECO:0000256" key="3">
    <source>
        <dbReference type="ARBA" id="ARBA00022603"/>
    </source>
</evidence>
<dbReference type="Gene3D" id="1.20.1260.30">
    <property type="match status" value="1"/>
</dbReference>
<sequence length="564" mass="62534">MPPRRKSAQAGPPTMAQLRETLWKTADKLRGSMDAAQYKDFVLGLIFLKYVSDAFAERREQIRQDVLADGIDESRAEEFLDDVDEYAGQGVFWVPGQARWEHIAANARSAGIGELLNAAMDAVMKTNPALTGVLPRIFNGEGVDQHRLGELVDLLGDARFTGHRATERPASTPTGEDGALFGESAAGVPTEAATRPARDVLGEVYEYFLERFARTEGRRGGEFYTPASVVRLLVEMLEPYEGRVYDPCCGSGGMFVQAEKFVVAHRGLTHSGDIAVYGQESNERTWRLAKMNLAIHGITGDLSARWDDTFRNDRHPDLRADFILANPPFNMSDWARTVDDQRWRYGTPPTGNANFAWLQHIIAKLGSRGTAGVVMANGSMSSKQSGEGEIRAALVEADLVACMIALPPQLFRTTQIPACLWFFAKDKGQPGARRLAGRRGETLFIDARNMGTMIDRTERILTDGDLEKITGTYRAWRGAKSARDKGLAYENIPGFCYSASTEEIRTHDHVLTPGRYVGAAEADISNDEPVAEKIERLAKELFIHFEESARLEKEVRSQLERLDA</sequence>
<comment type="catalytic activity">
    <reaction evidence="7">
        <text>a 2'-deoxyadenosine in DNA + S-adenosyl-L-methionine = an N(6)-methyl-2'-deoxyadenosine in DNA + S-adenosyl-L-homocysteine + H(+)</text>
        <dbReference type="Rhea" id="RHEA:15197"/>
        <dbReference type="Rhea" id="RHEA-COMP:12418"/>
        <dbReference type="Rhea" id="RHEA-COMP:12419"/>
        <dbReference type="ChEBI" id="CHEBI:15378"/>
        <dbReference type="ChEBI" id="CHEBI:57856"/>
        <dbReference type="ChEBI" id="CHEBI:59789"/>
        <dbReference type="ChEBI" id="CHEBI:90615"/>
        <dbReference type="ChEBI" id="CHEBI:90616"/>
        <dbReference type="EC" id="2.1.1.72"/>
    </reaction>
</comment>
<evidence type="ECO:0000256" key="4">
    <source>
        <dbReference type="ARBA" id="ARBA00022679"/>
    </source>
</evidence>
<dbReference type="Gene3D" id="3.40.50.150">
    <property type="entry name" value="Vaccinia Virus protein VP39"/>
    <property type="match status" value="1"/>
</dbReference>
<name>A0A1S1PKC0_9ACTN</name>
<evidence type="ECO:0000256" key="6">
    <source>
        <dbReference type="ARBA" id="ARBA00022747"/>
    </source>
</evidence>
<dbReference type="PANTHER" id="PTHR42998:SF1">
    <property type="entry name" value="TYPE I RESTRICTION ENZYME HINDI METHYLASE SUBUNIT"/>
    <property type="match status" value="1"/>
</dbReference>
<dbReference type="GO" id="GO:0009307">
    <property type="term" value="P:DNA restriction-modification system"/>
    <property type="evidence" value="ECO:0007669"/>
    <property type="project" value="UniProtKB-KW"/>
</dbReference>
<dbReference type="InterPro" id="IPR022749">
    <property type="entry name" value="D12N6_MeTrfase_N"/>
</dbReference>
<dbReference type="PANTHER" id="PTHR42998">
    <property type="entry name" value="TYPE I RESTRICTION ENZYME HINDVIIP M PROTEIN-RELATED"/>
    <property type="match status" value="1"/>
</dbReference>
<keyword evidence="12" id="KW-1185">Reference proteome</keyword>
<keyword evidence="3" id="KW-0489">Methyltransferase</keyword>
<evidence type="ECO:0000256" key="8">
    <source>
        <dbReference type="SAM" id="MobiDB-lite"/>
    </source>
</evidence>
<feature type="region of interest" description="Disordered" evidence="8">
    <location>
        <begin position="165"/>
        <end position="192"/>
    </location>
</feature>
<evidence type="ECO:0000256" key="1">
    <source>
        <dbReference type="ARBA" id="ARBA00006594"/>
    </source>
</evidence>
<dbReference type="EC" id="2.1.1.72" evidence="2"/>
<feature type="domain" description="N6 adenine-specific DNA methyltransferase N-terminal" evidence="10">
    <location>
        <begin position="18"/>
        <end position="154"/>
    </location>
</feature>
<dbReference type="EMBL" id="MAXA01000252">
    <property type="protein sequence ID" value="OHV21549.1"/>
    <property type="molecule type" value="Genomic_DNA"/>
</dbReference>
<dbReference type="InterPro" id="IPR003356">
    <property type="entry name" value="DNA_methylase_A-5"/>
</dbReference>
<evidence type="ECO:0000256" key="2">
    <source>
        <dbReference type="ARBA" id="ARBA00011900"/>
    </source>
</evidence>
<dbReference type="Proteomes" id="UP000179769">
    <property type="component" value="Unassembled WGS sequence"/>
</dbReference>
<dbReference type="GO" id="GO:0003677">
    <property type="term" value="F:DNA binding"/>
    <property type="evidence" value="ECO:0007669"/>
    <property type="project" value="InterPro"/>
</dbReference>
<comment type="similarity">
    <text evidence="1">Belongs to the N(4)/N(6)-methyltransferase family.</text>
</comment>
<keyword evidence="11" id="KW-0255">Endonuclease</keyword>
<keyword evidence="4" id="KW-0808">Transferase</keyword>
<organism evidence="11 12">
    <name type="scientific">Parafrankia soli</name>
    <dbReference type="NCBI Taxonomy" id="2599596"/>
    <lineage>
        <taxon>Bacteria</taxon>
        <taxon>Bacillati</taxon>
        <taxon>Actinomycetota</taxon>
        <taxon>Actinomycetes</taxon>
        <taxon>Frankiales</taxon>
        <taxon>Frankiaceae</taxon>
        <taxon>Parafrankia</taxon>
    </lineage>
</organism>
<keyword evidence="5" id="KW-0949">S-adenosyl-L-methionine</keyword>
<evidence type="ECO:0000256" key="7">
    <source>
        <dbReference type="ARBA" id="ARBA00047942"/>
    </source>
</evidence>
<protein>
    <recommendedName>
        <fullName evidence="2">site-specific DNA-methyltransferase (adenine-specific)</fullName>
        <ecNumber evidence="2">2.1.1.72</ecNumber>
    </recommendedName>
</protein>
<keyword evidence="11" id="KW-0378">Hydrolase</keyword>
<keyword evidence="11" id="KW-0540">Nuclease</keyword>
<evidence type="ECO:0000313" key="12">
    <source>
        <dbReference type="Proteomes" id="UP000179769"/>
    </source>
</evidence>
<dbReference type="InterPro" id="IPR038333">
    <property type="entry name" value="T1MK-like_N_sf"/>
</dbReference>
<dbReference type="PRINTS" id="PR00507">
    <property type="entry name" value="N12N6MTFRASE"/>
</dbReference>
<feature type="domain" description="DNA methylase adenine-specific" evidence="9">
    <location>
        <begin position="197"/>
        <end position="521"/>
    </location>
</feature>
<reference evidence="12" key="1">
    <citation type="submission" date="2016-07" db="EMBL/GenBank/DDBJ databases">
        <title>Frankia sp. NRRL B-16219 Genome sequencing.</title>
        <authorList>
            <person name="Ghodhbane-Gtari F."/>
            <person name="Swanson E."/>
            <person name="Gueddou A."/>
            <person name="Louati M."/>
            <person name="Nouioui I."/>
            <person name="Hezbri K."/>
            <person name="Abebe-Akele F."/>
            <person name="Simpson S."/>
            <person name="Morris K."/>
            <person name="Thomas K."/>
            <person name="Gtari M."/>
            <person name="Tisa L.S."/>
        </authorList>
    </citation>
    <scope>NUCLEOTIDE SEQUENCE [LARGE SCALE GENOMIC DNA]</scope>
    <source>
        <strain evidence="12">NRRL B-16219</strain>
    </source>
</reference>
<evidence type="ECO:0000313" key="11">
    <source>
        <dbReference type="EMBL" id="OHV21549.1"/>
    </source>
</evidence>
<dbReference type="Pfam" id="PF12161">
    <property type="entry name" value="HsdM_N"/>
    <property type="match status" value="1"/>
</dbReference>
<dbReference type="GO" id="GO:0004519">
    <property type="term" value="F:endonuclease activity"/>
    <property type="evidence" value="ECO:0007669"/>
    <property type="project" value="UniProtKB-KW"/>
</dbReference>
<dbReference type="REBASE" id="230396">
    <property type="entry name" value="M.Fsp16219ORF26385P"/>
</dbReference>